<proteinExistence type="predicted"/>
<accession>A0A060SHJ8</accession>
<dbReference type="GO" id="GO:0016787">
    <property type="term" value="F:hydrolase activity"/>
    <property type="evidence" value="ECO:0007669"/>
    <property type="project" value="UniProtKB-KW"/>
</dbReference>
<feature type="chain" id="PRO_5001587540" evidence="1">
    <location>
        <begin position="29"/>
        <end position="304"/>
    </location>
</feature>
<name>A0A060SHJ8_PYCCI</name>
<evidence type="ECO:0000256" key="1">
    <source>
        <dbReference type="SAM" id="SignalP"/>
    </source>
</evidence>
<keyword evidence="4" id="KW-1185">Reference proteome</keyword>
<protein>
    <submittedName>
        <fullName evidence="3">Glycoside Hydrolase Family 128 protein</fullName>
    </submittedName>
</protein>
<dbReference type="STRING" id="5643.A0A060SHJ8"/>
<dbReference type="GO" id="GO:0071966">
    <property type="term" value="P:fungal-type cell wall polysaccharide metabolic process"/>
    <property type="evidence" value="ECO:0007669"/>
    <property type="project" value="TreeGrafter"/>
</dbReference>
<keyword evidence="1" id="KW-0732">Signal</keyword>
<keyword evidence="3" id="KW-0378">Hydrolase</keyword>
<comment type="caution">
    <text evidence="3">The sequence shown here is derived from an EMBL/GenBank/DDBJ whole genome shotgun (WGS) entry which is preliminary data.</text>
</comment>
<dbReference type="GO" id="GO:0009277">
    <property type="term" value="C:fungal-type cell wall"/>
    <property type="evidence" value="ECO:0007669"/>
    <property type="project" value="TreeGrafter"/>
</dbReference>
<dbReference type="InterPro" id="IPR017853">
    <property type="entry name" value="GH"/>
</dbReference>
<dbReference type="PANTHER" id="PTHR34154">
    <property type="entry name" value="ALKALI-SENSITIVE LINKAGE PROTEIN 1"/>
    <property type="match status" value="1"/>
</dbReference>
<evidence type="ECO:0000313" key="3">
    <source>
        <dbReference type="EMBL" id="CDO73850.1"/>
    </source>
</evidence>
<feature type="domain" description="Asl1-like glycosyl hydrolase catalytic" evidence="2">
    <location>
        <begin position="72"/>
        <end position="299"/>
    </location>
</feature>
<dbReference type="OMA" id="SIAIHYY"/>
<dbReference type="Pfam" id="PF11790">
    <property type="entry name" value="Glyco_hydro_cc"/>
    <property type="match status" value="1"/>
</dbReference>
<evidence type="ECO:0000259" key="2">
    <source>
        <dbReference type="Pfam" id="PF11790"/>
    </source>
</evidence>
<evidence type="ECO:0000313" key="4">
    <source>
        <dbReference type="Proteomes" id="UP000029665"/>
    </source>
</evidence>
<dbReference type="PANTHER" id="PTHR34154:SF3">
    <property type="entry name" value="ALKALI-SENSITIVE LINKAGE PROTEIN 1"/>
    <property type="match status" value="1"/>
</dbReference>
<dbReference type="Proteomes" id="UP000029665">
    <property type="component" value="Unassembled WGS sequence"/>
</dbReference>
<reference evidence="3" key="1">
    <citation type="submission" date="2014-01" db="EMBL/GenBank/DDBJ databases">
        <title>The genome of the white-rot fungus Pycnoporus cinnabarinus: a basidiomycete model with a versatile arsenal for lignocellulosic biomass breakdown.</title>
        <authorList>
            <person name="Levasseur A."/>
            <person name="Lomascolo A."/>
            <person name="Ruiz-Duenas F.J."/>
            <person name="Uzan E."/>
            <person name="Piumi F."/>
            <person name="Kues U."/>
            <person name="Ram A.F.J."/>
            <person name="Murat C."/>
            <person name="Haon M."/>
            <person name="Benoit I."/>
            <person name="Arfi Y."/>
            <person name="Chevret D."/>
            <person name="Drula E."/>
            <person name="Kwon M.J."/>
            <person name="Gouret P."/>
            <person name="Lesage-Meessen L."/>
            <person name="Lombard V."/>
            <person name="Mariette J."/>
            <person name="Noirot C."/>
            <person name="Park J."/>
            <person name="Patyshakuliyeva A."/>
            <person name="Wieneger R.A.B."/>
            <person name="Wosten H.A.B."/>
            <person name="Martin F."/>
            <person name="Coutinho P.M."/>
            <person name="de Vries R."/>
            <person name="Martinez A.T."/>
            <person name="Klopp C."/>
            <person name="Pontarotti P."/>
            <person name="Henrissat B."/>
            <person name="Record E."/>
        </authorList>
    </citation>
    <scope>NUCLEOTIDE SEQUENCE [LARGE SCALE GENOMIC DNA]</scope>
    <source>
        <strain evidence="3">BRFM137</strain>
    </source>
</reference>
<dbReference type="HOGENOM" id="CLU_040908_6_2_1"/>
<dbReference type="OrthoDB" id="5959761at2759"/>
<dbReference type="InterPro" id="IPR053183">
    <property type="entry name" value="ASL1"/>
</dbReference>
<sequence>MRVLKCLPPLLLSWSTVLLGKISSVASAAEVLASQEAHRITDGQTVRNASQISSSFGQKGSKVCLGWQNGFADPSLSNFKTSHVVGVYDWGVSNHTEAEQLGFDYWPMLWGAQWLTTFEKAVTEGFGTIVMGFYEPNEPTQSNMDPYTAAALWKDHIEPKRRFGYKTCSPAVSSHPDASRWMLHFMQACSDCTIDYMCLHWYGTGFAKLQAYLELYHDAFGLPILLTGFEVVGLNGGVQPSLSEVITFSRQALKYFDDTDWILAACPLGLGRDIASQGLPLTLALQNPDGTPTELGAIFINNEY</sequence>
<gene>
    <name evidence="3" type="ORF">BN946_scf185016.g7</name>
</gene>
<dbReference type="InterPro" id="IPR024655">
    <property type="entry name" value="Asl1_glyco_hydro_catalytic"/>
</dbReference>
<dbReference type="SUPFAM" id="SSF51445">
    <property type="entry name" value="(Trans)glycosidases"/>
    <property type="match status" value="1"/>
</dbReference>
<feature type="signal peptide" evidence="1">
    <location>
        <begin position="1"/>
        <end position="28"/>
    </location>
</feature>
<dbReference type="AlphaFoldDB" id="A0A060SHJ8"/>
<dbReference type="EMBL" id="CCBP010000124">
    <property type="protein sequence ID" value="CDO73850.1"/>
    <property type="molecule type" value="Genomic_DNA"/>
</dbReference>
<organism evidence="3 4">
    <name type="scientific">Pycnoporus cinnabarinus</name>
    <name type="common">Cinnabar-red polypore</name>
    <name type="synonym">Trametes cinnabarina</name>
    <dbReference type="NCBI Taxonomy" id="5643"/>
    <lineage>
        <taxon>Eukaryota</taxon>
        <taxon>Fungi</taxon>
        <taxon>Dikarya</taxon>
        <taxon>Basidiomycota</taxon>
        <taxon>Agaricomycotina</taxon>
        <taxon>Agaricomycetes</taxon>
        <taxon>Polyporales</taxon>
        <taxon>Polyporaceae</taxon>
        <taxon>Trametes</taxon>
    </lineage>
</organism>